<evidence type="ECO:0000313" key="1">
    <source>
        <dbReference type="EMBL" id="QGA80373.1"/>
    </source>
</evidence>
<keyword evidence="2" id="KW-1185">Reference proteome</keyword>
<dbReference type="KEGG" id="ncon:LC1Nh_0473"/>
<dbReference type="RefSeq" id="WP_153550112.1">
    <property type="nucleotide sequence ID" value="NZ_CP040089.1"/>
</dbReference>
<dbReference type="Proteomes" id="UP000377803">
    <property type="component" value="Chromosome"/>
</dbReference>
<gene>
    <name evidence="1" type="ORF">LC1Nh_0473</name>
</gene>
<organism evidence="1 2">
    <name type="scientific">Candidatus Nanohalobium constans</name>
    <dbReference type="NCBI Taxonomy" id="2565781"/>
    <lineage>
        <taxon>Archaea</taxon>
        <taxon>Candidatus Nanohalarchaeota</taxon>
        <taxon>Candidatus Nanohalobia</taxon>
        <taxon>Candidatus Nanohalobiales</taxon>
        <taxon>Candidatus Nanohalobiaceae</taxon>
        <taxon>Candidatus Nanohalobium</taxon>
    </lineage>
</organism>
<dbReference type="EMBL" id="CP040089">
    <property type="protein sequence ID" value="QGA80373.1"/>
    <property type="molecule type" value="Genomic_DNA"/>
</dbReference>
<protein>
    <submittedName>
        <fullName evidence="1">Uncharacterized protein</fullName>
    </submittedName>
</protein>
<sequence>MNLLDVVETIFQNYDGEVQAEFNPDNSTPYTGRDRDLRTGETAREMIEGYASMGKSLNAQVVNDKHTARLSYNASTDRLKIDIELEDGINKEFNQYLEDTDLEQLEEQITEIEEEYKEAPRL</sequence>
<dbReference type="AlphaFoldDB" id="A0A5Q0UFH9"/>
<reference evidence="2" key="1">
    <citation type="submission" date="2019-05" db="EMBL/GenBank/DDBJ databases">
        <title>Candidatus Nanohalobium constans, a novel model system to study the DPANN nano-sized archaea: genomic and physiological characterization of a nanoarchaeon co-cultured with its chitinotrophic host.</title>
        <authorList>
            <person name="La Cono V."/>
            <person name="Arcadi E."/>
            <person name="Crisafi F."/>
            <person name="Denaro R."/>
            <person name="La Spada G."/>
            <person name="Messina E."/>
            <person name="Smedile F."/>
            <person name="Toshchakov S.V."/>
            <person name="Shevchenko M.A."/>
            <person name="Golyshin P.N."/>
            <person name="Golyshina O.V."/>
            <person name="Ferrer M."/>
            <person name="Rohde M."/>
            <person name="Mushegian A."/>
            <person name="Sorokin D.Y."/>
            <person name="Giuliano L."/>
            <person name="Yakimov M.M."/>
        </authorList>
    </citation>
    <scope>NUCLEOTIDE SEQUENCE [LARGE SCALE GENOMIC DNA]</scope>
    <source>
        <strain evidence="2">LC1Nh</strain>
    </source>
</reference>
<proteinExistence type="predicted"/>
<dbReference type="GeneID" id="42364856"/>
<evidence type="ECO:0000313" key="2">
    <source>
        <dbReference type="Proteomes" id="UP000377803"/>
    </source>
</evidence>
<accession>A0A5Q0UFH9</accession>
<name>A0A5Q0UFH9_9ARCH</name>